<organism evidence="11 12">
    <name type="scientific">Dentiradicibacter hellwigii</name>
    <dbReference type="NCBI Taxonomy" id="3149053"/>
    <lineage>
        <taxon>Bacteria</taxon>
        <taxon>Pseudomonadati</taxon>
        <taxon>Pseudomonadota</taxon>
        <taxon>Betaproteobacteria</taxon>
        <taxon>Rhodocyclales</taxon>
        <taxon>Rhodocyclaceae</taxon>
        <taxon>Dentiradicibacter</taxon>
    </lineage>
</organism>
<keyword evidence="5 8" id="KW-0249">Electron transport</keyword>
<keyword evidence="8" id="KW-0997">Cell inner membrane</keyword>
<dbReference type="InterPro" id="IPR026902">
    <property type="entry name" value="RnfC_N"/>
</dbReference>
<dbReference type="Pfam" id="PF01512">
    <property type="entry name" value="Complex1_51K"/>
    <property type="match status" value="1"/>
</dbReference>
<feature type="binding site" evidence="8">
    <location>
        <position position="368"/>
    </location>
    <ligand>
        <name>[4Fe-4S] cluster</name>
        <dbReference type="ChEBI" id="CHEBI:49883"/>
        <label>1</label>
    </ligand>
</feature>
<dbReference type="EC" id="7.-.-.-" evidence="8"/>
<keyword evidence="3 8" id="KW-0479">Metal-binding</keyword>
<evidence type="ECO:0000256" key="9">
    <source>
        <dbReference type="SAM" id="MobiDB-lite"/>
    </source>
</evidence>
<dbReference type="SUPFAM" id="SSF142019">
    <property type="entry name" value="Nqo1 FMN-binding domain-like"/>
    <property type="match status" value="1"/>
</dbReference>
<feature type="compositionally biased region" description="Basic and acidic residues" evidence="9">
    <location>
        <begin position="581"/>
        <end position="592"/>
    </location>
</feature>
<feature type="binding site" evidence="8">
    <location>
        <position position="417"/>
    </location>
    <ligand>
        <name>[4Fe-4S] cluster</name>
        <dbReference type="ChEBI" id="CHEBI:49883"/>
        <label>1</label>
    </ligand>
</feature>
<dbReference type="InterPro" id="IPR011538">
    <property type="entry name" value="Nuo51_FMN-bd"/>
</dbReference>
<dbReference type="RefSeq" id="WP_418891014.1">
    <property type="nucleotide sequence ID" value="NZ_JBEUWX010000002.1"/>
</dbReference>
<dbReference type="Pfam" id="PF12838">
    <property type="entry name" value="Fer4_7"/>
    <property type="match status" value="1"/>
</dbReference>
<feature type="binding site" evidence="8">
    <location>
        <position position="374"/>
    </location>
    <ligand>
        <name>[4Fe-4S] cluster</name>
        <dbReference type="ChEBI" id="CHEBI:49883"/>
        <label>1</label>
    </ligand>
</feature>
<evidence type="ECO:0000259" key="10">
    <source>
        <dbReference type="PROSITE" id="PS51379"/>
    </source>
</evidence>
<keyword evidence="4 8" id="KW-0677">Repeat</keyword>
<comment type="caution">
    <text evidence="11">The sequence shown here is derived from an EMBL/GenBank/DDBJ whole genome shotgun (WGS) entry which is preliminary data.</text>
</comment>
<feature type="domain" description="4Fe-4S ferredoxin-type" evidence="10">
    <location>
        <begin position="358"/>
        <end position="388"/>
    </location>
</feature>
<evidence type="ECO:0000256" key="7">
    <source>
        <dbReference type="ARBA" id="ARBA00023014"/>
    </source>
</evidence>
<feature type="domain" description="4Fe-4S ferredoxin-type" evidence="10">
    <location>
        <begin position="398"/>
        <end position="427"/>
    </location>
</feature>
<evidence type="ECO:0000256" key="6">
    <source>
        <dbReference type="ARBA" id="ARBA00023004"/>
    </source>
</evidence>
<dbReference type="InterPro" id="IPR010208">
    <property type="entry name" value="Ion_transpt_RnfC/RsxC"/>
</dbReference>
<feature type="binding site" evidence="8">
    <location>
        <position position="410"/>
    </location>
    <ligand>
        <name>[4Fe-4S] cluster</name>
        <dbReference type="ChEBI" id="CHEBI:49883"/>
        <label>2</label>
    </ligand>
</feature>
<feature type="region of interest" description="Disordered" evidence="9">
    <location>
        <begin position="507"/>
        <end position="690"/>
    </location>
</feature>
<dbReference type="Pfam" id="PF13375">
    <property type="entry name" value="RnfC_N"/>
    <property type="match status" value="1"/>
</dbReference>
<feature type="binding site" evidence="8">
    <location>
        <position position="407"/>
    </location>
    <ligand>
        <name>[4Fe-4S] cluster</name>
        <dbReference type="ChEBI" id="CHEBI:49883"/>
        <label>2</label>
    </ligand>
</feature>
<evidence type="ECO:0000313" key="11">
    <source>
        <dbReference type="EMBL" id="MFA9949918.1"/>
    </source>
</evidence>
<feature type="compositionally biased region" description="Low complexity" evidence="9">
    <location>
        <begin position="619"/>
        <end position="630"/>
    </location>
</feature>
<evidence type="ECO:0000256" key="5">
    <source>
        <dbReference type="ARBA" id="ARBA00022982"/>
    </source>
</evidence>
<evidence type="ECO:0000313" key="12">
    <source>
        <dbReference type="Proteomes" id="UP001574673"/>
    </source>
</evidence>
<feature type="binding site" evidence="8">
    <location>
        <position position="413"/>
    </location>
    <ligand>
        <name>[4Fe-4S] cluster</name>
        <dbReference type="ChEBI" id="CHEBI:49883"/>
        <label>2</label>
    </ligand>
</feature>
<dbReference type="SUPFAM" id="SSF46548">
    <property type="entry name" value="alpha-helical ferredoxin"/>
    <property type="match status" value="1"/>
</dbReference>
<keyword evidence="1 8" id="KW-0813">Transport</keyword>
<keyword evidence="2 8" id="KW-0004">4Fe-4S</keyword>
<comment type="subunit">
    <text evidence="8">The complex is composed of six subunits: RnfA, RnfB, RnfC, RnfD, RnfE and RnfG.</text>
</comment>
<dbReference type="PANTHER" id="PTHR43034">
    <property type="entry name" value="ION-TRANSLOCATING OXIDOREDUCTASE COMPLEX SUBUNIT C"/>
    <property type="match status" value="1"/>
</dbReference>
<feature type="compositionally biased region" description="Basic and acidic residues" evidence="9">
    <location>
        <begin position="514"/>
        <end position="529"/>
    </location>
</feature>
<gene>
    <name evidence="11" type="primary">rsxC</name>
    <name evidence="8" type="synonym">rnfC</name>
    <name evidence="11" type="ORF">ABCS64_06245</name>
</gene>
<evidence type="ECO:0000256" key="2">
    <source>
        <dbReference type="ARBA" id="ARBA00022485"/>
    </source>
</evidence>
<feature type="binding site" evidence="8">
    <location>
        <position position="371"/>
    </location>
    <ligand>
        <name>[4Fe-4S] cluster</name>
        <dbReference type="ChEBI" id="CHEBI:49883"/>
        <label>1</label>
    </ligand>
</feature>
<sequence>MFSLFKFKGGVKPQTHKAESAGAPIGQAPLPAQLIVPLHQSIGGFARPLVKTGDRVLKGQRIGEADQWISAAVHAPTSGRVLAVEERLAAHPSGLPTLSVVIEPDGHEAWIDRQPTDHLALSPERVRERLRDAGVVGLGGAVFPSHAKLSASRTAAMEALIINGAECEPFMTCDDRLMRERAEAIVRGVSIFRDLLEPKQVFIGIEDNKPEALQAMREAVTRLGVDFSVTAVPTLYPAGGAKQLIRVLTGKEVPASRRSPDMGVQCFNVGTAYSAWKALACGEPVISRIITLTGNLDAPRNWETLIGTPLRDFALLGRPRPDTTGYLMGGPMMGFELPGLDAPMIKASNCIIASSPTLFPPPPPEMPCIRCGACAQACPHELQPFELYWFSRAKNFDKAQAYNLFECIECGCCSYVCPSHIPLVQYFRFAKDEIRTREREKAQAAAAKARFEFRNERSEREKAEKAERLAKAAAARMAAKPADAGAASAAGAPTDAEAAKKAAIAAAMARARKQREAAQTKAASTHEAETDTQPPPHPPTPPDMAAPPPVAAAGTPAGGQSAGEQSTDDKAAAKQALIAAAKERAQRMREAKMAAANTHAPAEQALGYDGAGKHVAEQSAPPDTPSDAPAVGQSTGEQSADDKAAAKQALIAAAKERAQRMREARQAAAQAAAAGDKTAATDAENSGPQR</sequence>
<protein>
    <recommendedName>
        <fullName evidence="8">Ion-translocating oxidoreductase complex subunit C</fullName>
        <ecNumber evidence="8">7.-.-.-</ecNumber>
    </recommendedName>
    <alternativeName>
        <fullName evidence="8">Rnf electron transport complex subunit C</fullName>
    </alternativeName>
</protein>
<dbReference type="PROSITE" id="PS00198">
    <property type="entry name" value="4FE4S_FER_1"/>
    <property type="match status" value="1"/>
</dbReference>
<dbReference type="PROSITE" id="PS51379">
    <property type="entry name" value="4FE4S_FER_2"/>
    <property type="match status" value="2"/>
</dbReference>
<keyword evidence="7 8" id="KW-0411">Iron-sulfur</keyword>
<dbReference type="Gene3D" id="3.30.70.20">
    <property type="match status" value="1"/>
</dbReference>
<dbReference type="Proteomes" id="UP001574673">
    <property type="component" value="Unassembled WGS sequence"/>
</dbReference>
<dbReference type="InterPro" id="IPR037225">
    <property type="entry name" value="Nuo51_FMN-bd_sf"/>
</dbReference>
<evidence type="ECO:0000256" key="3">
    <source>
        <dbReference type="ARBA" id="ARBA00022723"/>
    </source>
</evidence>
<evidence type="ECO:0000256" key="4">
    <source>
        <dbReference type="ARBA" id="ARBA00022737"/>
    </source>
</evidence>
<dbReference type="EMBL" id="JBEUWX010000002">
    <property type="protein sequence ID" value="MFA9949918.1"/>
    <property type="molecule type" value="Genomic_DNA"/>
</dbReference>
<dbReference type="PANTHER" id="PTHR43034:SF2">
    <property type="entry name" value="ION-TRANSLOCATING OXIDOREDUCTASE COMPLEX SUBUNIT C"/>
    <property type="match status" value="1"/>
</dbReference>
<name>A0ABV4UEN5_9RHOO</name>
<dbReference type="NCBIfam" id="NF003454">
    <property type="entry name" value="PRK05035.1"/>
    <property type="match status" value="1"/>
</dbReference>
<comment type="cofactor">
    <cofactor evidence="8">
        <name>[4Fe-4S] cluster</name>
        <dbReference type="ChEBI" id="CHEBI:49883"/>
    </cofactor>
    <text evidence="8">Binds 2 [4Fe-4S] clusters per subunit.</text>
</comment>
<reference evidence="12" key="1">
    <citation type="submission" date="2024-06" db="EMBL/GenBank/DDBJ databases">
        <title>Radixoralia hellwigii gen. nov., sp nov., isolated from a root canal in the human oral cavity.</title>
        <authorList>
            <person name="Bartsch S."/>
            <person name="Wittmer A."/>
            <person name="Schulz A.-K."/>
            <person name="Neumann-Schaal M."/>
            <person name="Wolf J."/>
            <person name="Gronow S."/>
            <person name="Tennert C."/>
            <person name="Haecker G."/>
            <person name="Cieplik F."/>
            <person name="Al-Ahmad A."/>
        </authorList>
    </citation>
    <scope>NUCLEOTIDE SEQUENCE [LARGE SCALE GENOMIC DNA]</scope>
    <source>
        <strain evidence="12">Wk13</strain>
    </source>
</reference>
<feature type="compositionally biased region" description="Pro residues" evidence="9">
    <location>
        <begin position="533"/>
        <end position="550"/>
    </location>
</feature>
<dbReference type="InterPro" id="IPR017896">
    <property type="entry name" value="4Fe4S_Fe-S-bd"/>
</dbReference>
<dbReference type="Gene3D" id="3.40.50.11540">
    <property type="entry name" value="NADH-ubiquinone oxidoreductase 51kDa subunit"/>
    <property type="match status" value="1"/>
</dbReference>
<comment type="function">
    <text evidence="8">Part of a membrane-bound complex that couples electron transfer with translocation of ions across the membrane.</text>
</comment>
<evidence type="ECO:0000256" key="8">
    <source>
        <dbReference type="HAMAP-Rule" id="MF_00461"/>
    </source>
</evidence>
<keyword evidence="6 8" id="KW-0408">Iron</keyword>
<feature type="binding site" evidence="8">
    <location>
        <position position="378"/>
    </location>
    <ligand>
        <name>[4Fe-4S] cluster</name>
        <dbReference type="ChEBI" id="CHEBI:49883"/>
        <label>2</label>
    </ligand>
</feature>
<keyword evidence="8" id="KW-1278">Translocase</keyword>
<keyword evidence="8" id="KW-0472">Membrane</keyword>
<feature type="compositionally biased region" description="Low complexity" evidence="9">
    <location>
        <begin position="666"/>
        <end position="683"/>
    </location>
</feature>
<comment type="similarity">
    <text evidence="8">Belongs to the 4Fe4S bacterial-type ferredoxin family. RnfC subfamily.</text>
</comment>
<dbReference type="NCBIfam" id="TIGR01945">
    <property type="entry name" value="rnfC"/>
    <property type="match status" value="1"/>
</dbReference>
<dbReference type="HAMAP" id="MF_00461">
    <property type="entry name" value="RsxC_RnfC"/>
    <property type="match status" value="1"/>
</dbReference>
<evidence type="ECO:0000256" key="1">
    <source>
        <dbReference type="ARBA" id="ARBA00022448"/>
    </source>
</evidence>
<keyword evidence="8" id="KW-1003">Cell membrane</keyword>
<proteinExistence type="inferred from homology"/>
<accession>A0ABV4UEN5</accession>
<feature type="compositionally biased region" description="Basic and acidic residues" evidence="9">
    <location>
        <begin position="654"/>
        <end position="665"/>
    </location>
</feature>
<dbReference type="InterPro" id="IPR017900">
    <property type="entry name" value="4Fe4S_Fe_S_CS"/>
</dbReference>
<comment type="subcellular location">
    <subcellularLocation>
        <location evidence="8">Cell inner membrane</location>
        <topology evidence="8">Peripheral membrane protein</topology>
    </subcellularLocation>
</comment>
<keyword evidence="12" id="KW-1185">Reference proteome</keyword>